<feature type="chain" id="PRO_5043417946" description="Apple domain-containing protein" evidence="1">
    <location>
        <begin position="21"/>
        <end position="341"/>
    </location>
</feature>
<keyword evidence="3" id="KW-1185">Reference proteome</keyword>
<evidence type="ECO:0008006" key="4">
    <source>
        <dbReference type="Google" id="ProtNLM"/>
    </source>
</evidence>
<name>A0AAV9GRB4_9PEZI</name>
<evidence type="ECO:0000313" key="3">
    <source>
        <dbReference type="Proteomes" id="UP001321760"/>
    </source>
</evidence>
<accession>A0AAV9GRB4</accession>
<protein>
    <recommendedName>
        <fullName evidence="4">Apple domain-containing protein</fullName>
    </recommendedName>
</protein>
<evidence type="ECO:0000256" key="1">
    <source>
        <dbReference type="SAM" id="SignalP"/>
    </source>
</evidence>
<sequence length="341" mass="35132">MGHITIFAVAALGFMPVALAIAINIKPPICDHTNTTHPVYQQSCAAEALSYLAGNHNYPVSCECMEEVSLQAADFCSSYLDVTATDVSTAISTATATLTLTATVTATSTSTTATTKIERSTEVIPSTSTVTIATSFVAPPPPTCPTSPARRRDVVSVCPEVRSKVILKNSPSQISSACGCLDITASTTTATQTVTTSTTASRSATASTTTAATVTTTLVLVLTSATTITTPTIKTATSLVAAIATVNYCDITYDGGGVPRGDTVIRSPWNLDGRQCCALCWVTPNCVAAATGLGYCQLLMKTSKLKGAPTNAMCPLGVENYGYQPGPGTLYRGPCSPGLNG</sequence>
<reference evidence="2" key="2">
    <citation type="submission" date="2023-05" db="EMBL/GenBank/DDBJ databases">
        <authorList>
            <consortium name="Lawrence Berkeley National Laboratory"/>
            <person name="Steindorff A."/>
            <person name="Hensen N."/>
            <person name="Bonometti L."/>
            <person name="Westerberg I."/>
            <person name="Brannstrom I.O."/>
            <person name="Guillou S."/>
            <person name="Cros-Aarteil S."/>
            <person name="Calhoun S."/>
            <person name="Haridas S."/>
            <person name="Kuo A."/>
            <person name="Mondo S."/>
            <person name="Pangilinan J."/>
            <person name="Riley R."/>
            <person name="Labutti K."/>
            <person name="Andreopoulos B."/>
            <person name="Lipzen A."/>
            <person name="Chen C."/>
            <person name="Yanf M."/>
            <person name="Daum C."/>
            <person name="Ng V."/>
            <person name="Clum A."/>
            <person name="Ohm R."/>
            <person name="Martin F."/>
            <person name="Silar P."/>
            <person name="Natvig D."/>
            <person name="Lalanne C."/>
            <person name="Gautier V."/>
            <person name="Ament-Velasquez S.L."/>
            <person name="Kruys A."/>
            <person name="Hutchinson M.I."/>
            <person name="Powell A.J."/>
            <person name="Barry K."/>
            <person name="Miller A.N."/>
            <person name="Grigoriev I.V."/>
            <person name="Debuchy R."/>
            <person name="Gladieux P."/>
            <person name="Thoren M.H."/>
            <person name="Johannesson H."/>
        </authorList>
    </citation>
    <scope>NUCLEOTIDE SEQUENCE</scope>
    <source>
        <strain evidence="2">PSN243</strain>
    </source>
</reference>
<keyword evidence="1" id="KW-0732">Signal</keyword>
<gene>
    <name evidence="2" type="ORF">QBC34DRAFT_58785</name>
</gene>
<comment type="caution">
    <text evidence="2">The sequence shown here is derived from an EMBL/GenBank/DDBJ whole genome shotgun (WGS) entry which is preliminary data.</text>
</comment>
<organism evidence="2 3">
    <name type="scientific">Podospora aff. communis PSN243</name>
    <dbReference type="NCBI Taxonomy" id="3040156"/>
    <lineage>
        <taxon>Eukaryota</taxon>
        <taxon>Fungi</taxon>
        <taxon>Dikarya</taxon>
        <taxon>Ascomycota</taxon>
        <taxon>Pezizomycotina</taxon>
        <taxon>Sordariomycetes</taxon>
        <taxon>Sordariomycetidae</taxon>
        <taxon>Sordariales</taxon>
        <taxon>Podosporaceae</taxon>
        <taxon>Podospora</taxon>
    </lineage>
</organism>
<dbReference type="Proteomes" id="UP001321760">
    <property type="component" value="Unassembled WGS sequence"/>
</dbReference>
<proteinExistence type="predicted"/>
<feature type="signal peptide" evidence="1">
    <location>
        <begin position="1"/>
        <end position="20"/>
    </location>
</feature>
<reference evidence="2" key="1">
    <citation type="journal article" date="2023" name="Mol. Phylogenet. Evol.">
        <title>Genome-scale phylogeny and comparative genomics of the fungal order Sordariales.</title>
        <authorList>
            <person name="Hensen N."/>
            <person name="Bonometti L."/>
            <person name="Westerberg I."/>
            <person name="Brannstrom I.O."/>
            <person name="Guillou S."/>
            <person name="Cros-Aarteil S."/>
            <person name="Calhoun S."/>
            <person name="Haridas S."/>
            <person name="Kuo A."/>
            <person name="Mondo S."/>
            <person name="Pangilinan J."/>
            <person name="Riley R."/>
            <person name="LaButti K."/>
            <person name="Andreopoulos B."/>
            <person name="Lipzen A."/>
            <person name="Chen C."/>
            <person name="Yan M."/>
            <person name="Daum C."/>
            <person name="Ng V."/>
            <person name="Clum A."/>
            <person name="Steindorff A."/>
            <person name="Ohm R.A."/>
            <person name="Martin F."/>
            <person name="Silar P."/>
            <person name="Natvig D.O."/>
            <person name="Lalanne C."/>
            <person name="Gautier V."/>
            <person name="Ament-Velasquez S.L."/>
            <person name="Kruys A."/>
            <person name="Hutchinson M.I."/>
            <person name="Powell A.J."/>
            <person name="Barry K."/>
            <person name="Miller A.N."/>
            <person name="Grigoriev I.V."/>
            <person name="Debuchy R."/>
            <person name="Gladieux P."/>
            <person name="Hiltunen Thoren M."/>
            <person name="Johannesson H."/>
        </authorList>
    </citation>
    <scope>NUCLEOTIDE SEQUENCE</scope>
    <source>
        <strain evidence="2">PSN243</strain>
    </source>
</reference>
<dbReference type="AlphaFoldDB" id="A0AAV9GRB4"/>
<dbReference type="EMBL" id="MU865929">
    <property type="protein sequence ID" value="KAK4451178.1"/>
    <property type="molecule type" value="Genomic_DNA"/>
</dbReference>
<evidence type="ECO:0000313" key="2">
    <source>
        <dbReference type="EMBL" id="KAK4451178.1"/>
    </source>
</evidence>